<reference evidence="1 2" key="1">
    <citation type="submission" date="2015-12" db="EMBL/GenBank/DDBJ databases">
        <title>Draft genome sequnece of Fervidicola ferrireducens strain Y170.</title>
        <authorList>
            <person name="Patel B.K."/>
        </authorList>
    </citation>
    <scope>NUCLEOTIDE SEQUENCE [LARGE SCALE GENOMIC DNA]</scope>
    <source>
        <strain evidence="1 2">Y170</strain>
    </source>
</reference>
<evidence type="ECO:0000313" key="2">
    <source>
        <dbReference type="Proteomes" id="UP000070427"/>
    </source>
</evidence>
<keyword evidence="2" id="KW-1185">Reference proteome</keyword>
<dbReference type="EMBL" id="LOED01000067">
    <property type="protein sequence ID" value="KXG73835.1"/>
    <property type="molecule type" value="Genomic_DNA"/>
</dbReference>
<proteinExistence type="predicted"/>
<comment type="caution">
    <text evidence="1">The sequence shown here is derived from an EMBL/GenBank/DDBJ whole genome shotgun (WGS) entry which is preliminary data.</text>
</comment>
<name>A0A140KZW0_9FIRM</name>
<accession>A0A140KZW0</accession>
<organism evidence="1 2">
    <name type="scientific">Fervidicola ferrireducens</name>
    <dbReference type="NCBI Taxonomy" id="520764"/>
    <lineage>
        <taxon>Bacteria</taxon>
        <taxon>Bacillati</taxon>
        <taxon>Bacillota</taxon>
        <taxon>Clostridia</taxon>
        <taxon>Thermosediminibacterales</taxon>
        <taxon>Thermosediminibacteraceae</taxon>
        <taxon>Fervidicola</taxon>
    </lineage>
</organism>
<protein>
    <submittedName>
        <fullName evidence="1">Uncharacterized protein</fullName>
    </submittedName>
</protein>
<sequence length="34" mass="4070">MLKLIFSDNRVVVEKINKAIKDVEKILKLVWEQE</sequence>
<dbReference type="Proteomes" id="UP000070427">
    <property type="component" value="Unassembled WGS sequence"/>
</dbReference>
<dbReference type="AlphaFoldDB" id="A0A140KZW0"/>
<evidence type="ECO:0000313" key="1">
    <source>
        <dbReference type="EMBL" id="KXG73835.1"/>
    </source>
</evidence>
<dbReference type="InParanoid" id="A0A140KZW0"/>
<gene>
    <name evidence="1" type="ORF">AN618_24470</name>
</gene>